<feature type="compositionally biased region" description="Polar residues" evidence="1">
    <location>
        <begin position="61"/>
        <end position="71"/>
    </location>
</feature>
<dbReference type="InterPro" id="IPR001888">
    <property type="entry name" value="Transposase_1"/>
</dbReference>
<protein>
    <recommendedName>
        <fullName evidence="2">HTH cro/C1-type domain-containing protein</fullName>
    </recommendedName>
</protein>
<dbReference type="EMBL" id="CP092866">
    <property type="protein sequence ID" value="UYV67146.1"/>
    <property type="molecule type" value="Genomic_DNA"/>
</dbReference>
<dbReference type="PANTHER" id="PTHR46060">
    <property type="entry name" value="MARINER MOS1 TRANSPOSASE-LIKE PROTEIN"/>
    <property type="match status" value="1"/>
</dbReference>
<keyword evidence="4" id="KW-1185">Reference proteome</keyword>
<gene>
    <name evidence="3" type="ORF">LAZ67_4004079</name>
</gene>
<feature type="compositionally biased region" description="Basic and acidic residues" evidence="1">
    <location>
        <begin position="1"/>
        <end position="28"/>
    </location>
</feature>
<feature type="region of interest" description="Disordered" evidence="1">
    <location>
        <begin position="1"/>
        <end position="91"/>
    </location>
</feature>
<dbReference type="PANTHER" id="PTHR46060:SF2">
    <property type="entry name" value="HISTONE-LYSINE N-METHYLTRANSFERASE SETMAR"/>
    <property type="match status" value="1"/>
</dbReference>
<feature type="compositionally biased region" description="Basic and acidic residues" evidence="1">
    <location>
        <begin position="35"/>
        <end position="57"/>
    </location>
</feature>
<reference evidence="3 4" key="1">
    <citation type="submission" date="2022-01" db="EMBL/GenBank/DDBJ databases">
        <title>A chromosomal length assembly of Cordylochernes scorpioides.</title>
        <authorList>
            <person name="Zeh D."/>
            <person name="Zeh J."/>
        </authorList>
    </citation>
    <scope>NUCLEOTIDE SEQUENCE [LARGE SCALE GENOMIC DNA]</scope>
    <source>
        <strain evidence="3">IN4F17</strain>
        <tissue evidence="3">Whole Body</tissue>
    </source>
</reference>
<evidence type="ECO:0000313" key="4">
    <source>
        <dbReference type="Proteomes" id="UP001235939"/>
    </source>
</evidence>
<feature type="domain" description="HTH cro/C1-type" evidence="2">
    <location>
        <begin position="228"/>
        <end position="245"/>
    </location>
</feature>
<dbReference type="InterPro" id="IPR052709">
    <property type="entry name" value="Transposase-MT_Hybrid"/>
</dbReference>
<sequence>MAPAREARSRSRVPDKCGIEYKLEETVQSKKRTRGSQDDSRSPTRSERNLKTPRMDIDEQSPVTGVSQQMNAAHPPQDDEENNDNDGPWTTVTNVFTVTVAARGSRHRTTGQSLTCAASPVCHNTQLTPDHIYSCPAILSALYMADINPEEDIHTAPQLAGCADRSDLLHGQDTATSVGRYCDQGAWTDLICSMDKTPPPQLAERGGRPIKFEDAELEALLDEDSSQTQEELAETLGVTQQAISNCLKVMGMVQKQGNWVPYELKPGNIERRICTCELLLKRQNRKGFLHRIVTGDEKWIHYDNPKRRKSSVTPGHATTSTAKPNIHGKKLMLCIWWDQLGVIYYELLQPNETITGERYQQQLMRLSRALKIKRPLYAKRHDKVIYQHDNARPHVAKVVKETLEALQWDVLPHPLYSPDIAPSDYHMFRSMTHGLAEQHFNSYEEAKNWVNVWIASKDEAFFRHGIRMLPERWEKVTALLLGKFDPVSLAGLPDSLPAWNFLTSWFGSAIGSM</sequence>
<proteinExistence type="predicted"/>
<dbReference type="PROSITE" id="PS50943">
    <property type="entry name" value="HTH_CROC1"/>
    <property type="match status" value="1"/>
</dbReference>
<dbReference type="InterPro" id="IPR036397">
    <property type="entry name" value="RNaseH_sf"/>
</dbReference>
<organism evidence="3 4">
    <name type="scientific">Cordylochernes scorpioides</name>
    <dbReference type="NCBI Taxonomy" id="51811"/>
    <lineage>
        <taxon>Eukaryota</taxon>
        <taxon>Metazoa</taxon>
        <taxon>Ecdysozoa</taxon>
        <taxon>Arthropoda</taxon>
        <taxon>Chelicerata</taxon>
        <taxon>Arachnida</taxon>
        <taxon>Pseudoscorpiones</taxon>
        <taxon>Cheliferoidea</taxon>
        <taxon>Chernetidae</taxon>
        <taxon>Cordylochernes</taxon>
    </lineage>
</organism>
<evidence type="ECO:0000259" key="2">
    <source>
        <dbReference type="PROSITE" id="PS50943"/>
    </source>
</evidence>
<dbReference type="InterPro" id="IPR011991">
    <property type="entry name" value="ArsR-like_HTH"/>
</dbReference>
<dbReference type="CDD" id="cd00090">
    <property type="entry name" value="HTH_ARSR"/>
    <property type="match status" value="1"/>
</dbReference>
<name>A0ABY6KE85_9ARAC</name>
<dbReference type="InterPro" id="IPR036388">
    <property type="entry name" value="WH-like_DNA-bd_sf"/>
</dbReference>
<dbReference type="Gene3D" id="1.10.10.10">
    <property type="entry name" value="Winged helix-like DNA-binding domain superfamily/Winged helix DNA-binding domain"/>
    <property type="match status" value="1"/>
</dbReference>
<dbReference type="Gene3D" id="3.30.420.10">
    <property type="entry name" value="Ribonuclease H-like superfamily/Ribonuclease H"/>
    <property type="match status" value="1"/>
</dbReference>
<dbReference type="Pfam" id="PF01359">
    <property type="entry name" value="Transposase_1"/>
    <property type="match status" value="1"/>
</dbReference>
<dbReference type="Proteomes" id="UP001235939">
    <property type="component" value="Chromosome 04"/>
</dbReference>
<evidence type="ECO:0000313" key="3">
    <source>
        <dbReference type="EMBL" id="UYV67146.1"/>
    </source>
</evidence>
<evidence type="ECO:0000256" key="1">
    <source>
        <dbReference type="SAM" id="MobiDB-lite"/>
    </source>
</evidence>
<accession>A0ABY6KE85</accession>
<dbReference type="InterPro" id="IPR001387">
    <property type="entry name" value="Cro/C1-type_HTH"/>
</dbReference>